<sequence length="143" mass="15407">MIRRRTAGSAATCGHICTSALDLLSVLLIHHRSIGIVRGSQRLLLLTTATPYVAHVTCRTGLACKTKQREGGLILAWRTLVCVSAFLTMAIVALGAPIRELLSCALLGIQLTCGILAPAVCSRELDAVMHFVFEWAAGRRRRG</sequence>
<keyword evidence="3" id="KW-1185">Reference proteome</keyword>
<keyword evidence="1" id="KW-1133">Transmembrane helix</keyword>
<keyword evidence="1" id="KW-0472">Membrane</keyword>
<keyword evidence="1" id="KW-0812">Transmembrane</keyword>
<feature type="transmembrane region" description="Helical" evidence="1">
    <location>
        <begin position="75"/>
        <end position="94"/>
    </location>
</feature>
<name>A0A0G4E8M0_VITBC</name>
<dbReference type="EMBL" id="CDMY01000013">
    <property type="protein sequence ID" value="CEL91702.1"/>
    <property type="molecule type" value="Genomic_DNA"/>
</dbReference>
<reference evidence="2 3" key="1">
    <citation type="submission" date="2014-11" db="EMBL/GenBank/DDBJ databases">
        <authorList>
            <person name="Zhu J."/>
            <person name="Qi W."/>
            <person name="Song R."/>
        </authorList>
    </citation>
    <scope>NUCLEOTIDE SEQUENCE [LARGE SCALE GENOMIC DNA]</scope>
</reference>
<evidence type="ECO:0000313" key="2">
    <source>
        <dbReference type="EMBL" id="CEL91702.1"/>
    </source>
</evidence>
<evidence type="ECO:0000313" key="3">
    <source>
        <dbReference type="Proteomes" id="UP000041254"/>
    </source>
</evidence>
<dbReference type="AlphaFoldDB" id="A0A0G4E8M0"/>
<accession>A0A0G4E8M0</accession>
<protein>
    <submittedName>
        <fullName evidence="2">Uncharacterized protein</fullName>
    </submittedName>
</protein>
<dbReference type="InParanoid" id="A0A0G4E8M0"/>
<proteinExistence type="predicted"/>
<dbReference type="VEuPathDB" id="CryptoDB:Vbra_10854"/>
<organism evidence="2 3">
    <name type="scientific">Vitrella brassicaformis (strain CCMP3155)</name>
    <dbReference type="NCBI Taxonomy" id="1169540"/>
    <lineage>
        <taxon>Eukaryota</taxon>
        <taxon>Sar</taxon>
        <taxon>Alveolata</taxon>
        <taxon>Colpodellida</taxon>
        <taxon>Vitrellaceae</taxon>
        <taxon>Vitrella</taxon>
    </lineage>
</organism>
<evidence type="ECO:0000256" key="1">
    <source>
        <dbReference type="SAM" id="Phobius"/>
    </source>
</evidence>
<dbReference type="Proteomes" id="UP000041254">
    <property type="component" value="Unassembled WGS sequence"/>
</dbReference>
<gene>
    <name evidence="2" type="ORF">Vbra_10854</name>
</gene>